<evidence type="ECO:0000256" key="2">
    <source>
        <dbReference type="SAM" id="MobiDB-lite"/>
    </source>
</evidence>
<organism evidence="3 4">
    <name type="scientific">Meloidogyne graminicola</name>
    <dbReference type="NCBI Taxonomy" id="189291"/>
    <lineage>
        <taxon>Eukaryota</taxon>
        <taxon>Metazoa</taxon>
        <taxon>Ecdysozoa</taxon>
        <taxon>Nematoda</taxon>
        <taxon>Chromadorea</taxon>
        <taxon>Rhabditida</taxon>
        <taxon>Tylenchina</taxon>
        <taxon>Tylenchomorpha</taxon>
        <taxon>Tylenchoidea</taxon>
        <taxon>Meloidogynidae</taxon>
        <taxon>Meloidogyninae</taxon>
        <taxon>Meloidogyne</taxon>
    </lineage>
</organism>
<sequence>HNSNSYHSGGTGSTSQGSKSSTSLGYESRIESLSLQLASAQSQVIRLETELANTNTAKSYAENRLLTVQREYNGVLKRNNEIIEVMKTLEIGVETLQQEKVALIAERDELKVKLDASENNSKIYFLNERNTTLSKKCVDLLDGSKEFREKAALYEDELKRIKPRYEEMEANFDAINDQNRNFSTRINMFEMRERIWIKEKTEMEEKQKQNVENWQKIIADIRAKHETEINRIRQQQQQQAVTIIGGGSGGQQQQNIDKDKFDRHSVNFQFGLLNVFYD</sequence>
<dbReference type="OrthoDB" id="5877542at2759"/>
<comment type="caution">
    <text evidence="3">The sequence shown here is derived from an EMBL/GenBank/DDBJ whole genome shotgun (WGS) entry which is preliminary data.</text>
</comment>
<gene>
    <name evidence="3" type="ORF">Mgra_00010083</name>
</gene>
<feature type="coiled-coil region" evidence="1">
    <location>
        <begin position="30"/>
        <end position="57"/>
    </location>
</feature>
<dbReference type="AlphaFoldDB" id="A0A8S9ZA99"/>
<feature type="non-terminal residue" evidence="3">
    <location>
        <position position="1"/>
    </location>
</feature>
<reference evidence="3" key="1">
    <citation type="journal article" date="2020" name="Ecol. Evol.">
        <title>Genome structure and content of the rice root-knot nematode (Meloidogyne graminicola).</title>
        <authorList>
            <person name="Phan N.T."/>
            <person name="Danchin E.G.J."/>
            <person name="Klopp C."/>
            <person name="Perfus-Barbeoch L."/>
            <person name="Kozlowski D.K."/>
            <person name="Koutsovoulos G.D."/>
            <person name="Lopez-Roques C."/>
            <person name="Bouchez O."/>
            <person name="Zahm M."/>
            <person name="Besnard G."/>
            <person name="Bellafiore S."/>
        </authorList>
    </citation>
    <scope>NUCLEOTIDE SEQUENCE</scope>
    <source>
        <strain evidence="3">VN-18</strain>
    </source>
</reference>
<feature type="coiled-coil region" evidence="1">
    <location>
        <begin position="86"/>
        <end position="120"/>
    </location>
</feature>
<keyword evidence="1" id="KW-0175">Coiled coil</keyword>
<proteinExistence type="predicted"/>
<dbReference type="EMBL" id="JABEBT010000218">
    <property type="protein sequence ID" value="KAF7623630.1"/>
    <property type="molecule type" value="Genomic_DNA"/>
</dbReference>
<feature type="region of interest" description="Disordered" evidence="2">
    <location>
        <begin position="1"/>
        <end position="23"/>
    </location>
</feature>
<feature type="non-terminal residue" evidence="3">
    <location>
        <position position="278"/>
    </location>
</feature>
<protein>
    <submittedName>
        <fullName evidence="3">Uncharacterized protein</fullName>
    </submittedName>
</protein>
<name>A0A8S9ZA99_9BILA</name>
<evidence type="ECO:0000256" key="1">
    <source>
        <dbReference type="SAM" id="Coils"/>
    </source>
</evidence>
<dbReference type="Proteomes" id="UP000605970">
    <property type="component" value="Unassembled WGS sequence"/>
</dbReference>
<evidence type="ECO:0000313" key="3">
    <source>
        <dbReference type="EMBL" id="KAF7623630.1"/>
    </source>
</evidence>
<keyword evidence="4" id="KW-1185">Reference proteome</keyword>
<evidence type="ECO:0000313" key="4">
    <source>
        <dbReference type="Proteomes" id="UP000605970"/>
    </source>
</evidence>
<feature type="coiled-coil region" evidence="1">
    <location>
        <begin position="165"/>
        <end position="238"/>
    </location>
</feature>
<accession>A0A8S9ZA99</accession>